<name>A0A176W9C7_MARPO</name>
<protein>
    <submittedName>
        <fullName evidence="1">Uncharacterized protein</fullName>
    </submittedName>
</protein>
<organism evidence="1 2">
    <name type="scientific">Marchantia polymorpha subsp. ruderalis</name>
    <dbReference type="NCBI Taxonomy" id="1480154"/>
    <lineage>
        <taxon>Eukaryota</taxon>
        <taxon>Viridiplantae</taxon>
        <taxon>Streptophyta</taxon>
        <taxon>Embryophyta</taxon>
        <taxon>Marchantiophyta</taxon>
        <taxon>Marchantiopsida</taxon>
        <taxon>Marchantiidae</taxon>
        <taxon>Marchantiales</taxon>
        <taxon>Marchantiaceae</taxon>
        <taxon>Marchantia</taxon>
    </lineage>
</organism>
<gene>
    <name evidence="1" type="ORF">AXG93_3114s1160</name>
</gene>
<reference evidence="1" key="1">
    <citation type="submission" date="2016-03" db="EMBL/GenBank/DDBJ databases">
        <title>Mechanisms controlling the formation of the plant cell surface in tip-growing cells are functionally conserved among land plants.</title>
        <authorList>
            <person name="Honkanen S."/>
            <person name="Jones V.A."/>
            <person name="Morieri G."/>
            <person name="Champion C."/>
            <person name="Hetherington A.J."/>
            <person name="Kelly S."/>
            <person name="Saint-Marcoux D."/>
            <person name="Proust H."/>
            <person name="Prescott H."/>
            <person name="Dolan L."/>
        </authorList>
    </citation>
    <scope>NUCLEOTIDE SEQUENCE [LARGE SCALE GENOMIC DNA]</scope>
    <source>
        <tissue evidence="1">Whole gametophyte</tissue>
    </source>
</reference>
<accession>A0A176W9C7</accession>
<evidence type="ECO:0000313" key="1">
    <source>
        <dbReference type="EMBL" id="OAE29273.1"/>
    </source>
</evidence>
<evidence type="ECO:0000313" key="2">
    <source>
        <dbReference type="Proteomes" id="UP000077202"/>
    </source>
</evidence>
<dbReference type="EMBL" id="LVLJ01001478">
    <property type="protein sequence ID" value="OAE29273.1"/>
    <property type="molecule type" value="Genomic_DNA"/>
</dbReference>
<comment type="caution">
    <text evidence="1">The sequence shown here is derived from an EMBL/GenBank/DDBJ whole genome shotgun (WGS) entry which is preliminary data.</text>
</comment>
<dbReference type="Proteomes" id="UP000077202">
    <property type="component" value="Unassembled WGS sequence"/>
</dbReference>
<proteinExistence type="predicted"/>
<dbReference type="AlphaFoldDB" id="A0A176W9C7"/>
<keyword evidence="2" id="KW-1185">Reference proteome</keyword>
<sequence length="121" mass="13881">MEIVRNRTQIKRELAVELAAKEQRSQPTEAKYQALKRKLSEEVEKQQKAEQVGDSLCEDVERAKCASVDLLKRLEACRTAYNTESLKVDELHAAAEEKKGEYQSELAHKSDFRLTKVPHPK</sequence>